<evidence type="ECO:0000256" key="1">
    <source>
        <dbReference type="SAM" id="MobiDB-lite"/>
    </source>
</evidence>
<reference evidence="2" key="1">
    <citation type="submission" date="2022-04" db="EMBL/GenBank/DDBJ databases">
        <title>A functionally conserved STORR gene fusion in Papaver species that diverged 16.8 million years ago.</title>
        <authorList>
            <person name="Catania T."/>
        </authorList>
    </citation>
    <scope>NUCLEOTIDE SEQUENCE</scope>
    <source>
        <strain evidence="2">S-188037</strain>
    </source>
</reference>
<evidence type="ECO:0000313" key="3">
    <source>
        <dbReference type="Proteomes" id="UP001202328"/>
    </source>
</evidence>
<feature type="non-terminal residue" evidence="2">
    <location>
        <position position="1"/>
    </location>
</feature>
<dbReference type="AlphaFoldDB" id="A0AAD4XFK2"/>
<protein>
    <submittedName>
        <fullName evidence="2">Uncharacterized protein</fullName>
    </submittedName>
</protein>
<name>A0AAD4XFK2_9MAGN</name>
<dbReference type="Proteomes" id="UP001202328">
    <property type="component" value="Unassembled WGS sequence"/>
</dbReference>
<comment type="caution">
    <text evidence="2">The sequence shown here is derived from an EMBL/GenBank/DDBJ whole genome shotgun (WGS) entry which is preliminary data.</text>
</comment>
<proteinExistence type="predicted"/>
<gene>
    <name evidence="2" type="ORF">MKW98_004819</name>
</gene>
<sequence>FPVCQSAHVADDESCTVVDGGGHDDVGDGGRVFEPNPDPKEVDVVVMTSSDEDA</sequence>
<dbReference type="EMBL" id="JAJJMB010010713">
    <property type="protein sequence ID" value="KAI3906786.1"/>
    <property type="molecule type" value="Genomic_DNA"/>
</dbReference>
<keyword evidence="3" id="KW-1185">Reference proteome</keyword>
<accession>A0AAD4XFK2</accession>
<evidence type="ECO:0000313" key="2">
    <source>
        <dbReference type="EMBL" id="KAI3906786.1"/>
    </source>
</evidence>
<organism evidence="2 3">
    <name type="scientific">Papaver atlanticum</name>
    <dbReference type="NCBI Taxonomy" id="357466"/>
    <lineage>
        <taxon>Eukaryota</taxon>
        <taxon>Viridiplantae</taxon>
        <taxon>Streptophyta</taxon>
        <taxon>Embryophyta</taxon>
        <taxon>Tracheophyta</taxon>
        <taxon>Spermatophyta</taxon>
        <taxon>Magnoliopsida</taxon>
        <taxon>Ranunculales</taxon>
        <taxon>Papaveraceae</taxon>
        <taxon>Papaveroideae</taxon>
        <taxon>Papaver</taxon>
    </lineage>
</organism>
<feature type="region of interest" description="Disordered" evidence="1">
    <location>
        <begin position="15"/>
        <end position="39"/>
    </location>
</feature>